<dbReference type="Gene3D" id="1.10.3090.10">
    <property type="entry name" value="cca-adding enzyme, domain 2"/>
    <property type="match status" value="1"/>
</dbReference>
<dbReference type="InterPro" id="IPR003607">
    <property type="entry name" value="HD/PDEase_dom"/>
</dbReference>
<dbReference type="EMBL" id="CP015756">
    <property type="protein sequence ID" value="APC41777.1"/>
    <property type="molecule type" value="Genomic_DNA"/>
</dbReference>
<dbReference type="PANTHER" id="PTHR47545">
    <property type="entry name" value="MULTIFUNCTIONAL CCA PROTEIN"/>
    <property type="match status" value="1"/>
</dbReference>
<dbReference type="SUPFAM" id="SSF109604">
    <property type="entry name" value="HD-domain/PDEase-like"/>
    <property type="match status" value="1"/>
</dbReference>
<protein>
    <recommendedName>
        <fullName evidence="2">HD domain-containing protein</fullName>
    </recommendedName>
</protein>
<dbReference type="InterPro" id="IPR006675">
    <property type="entry name" value="HDIG_dom"/>
</dbReference>
<evidence type="ECO:0000313" key="3">
    <source>
        <dbReference type="EMBL" id="APC41777.1"/>
    </source>
</evidence>
<dbReference type="KEGG" id="ceu:A7L45_17745"/>
<dbReference type="OrthoDB" id="9805698at2"/>
<evidence type="ECO:0000313" key="4">
    <source>
        <dbReference type="Proteomes" id="UP000182569"/>
    </source>
</evidence>
<keyword evidence="4" id="KW-1185">Reference proteome</keyword>
<dbReference type="NCBIfam" id="TIGR00277">
    <property type="entry name" value="HDIG"/>
    <property type="match status" value="1"/>
</dbReference>
<dbReference type="CDD" id="cd00077">
    <property type="entry name" value="HDc"/>
    <property type="match status" value="1"/>
</dbReference>
<dbReference type="PANTHER" id="PTHR47545:SF2">
    <property type="entry name" value="CC-ADDING TRNA NUCLEOTIDYLTRANSFERASE"/>
    <property type="match status" value="1"/>
</dbReference>
<reference evidence="4" key="1">
    <citation type="journal article" date="2016" name="Front. Microbiol.">
        <title>Complete Genome Sequence of Clostridium estertheticum DSM 8809, a Microbe Identified in Spoiled Vacuum Packed Beef.</title>
        <authorList>
            <person name="Yu Z."/>
            <person name="Gunn L."/>
            <person name="Brennan E."/>
            <person name="Reid R."/>
            <person name="Wall P.G."/>
            <person name="Gaora O.P."/>
            <person name="Hurley D."/>
            <person name="Bolton D."/>
            <person name="Fanning S."/>
        </authorList>
    </citation>
    <scope>NUCLEOTIDE SEQUENCE [LARGE SCALE GENOMIC DNA]</scope>
    <source>
        <strain evidence="4">DSM 8809</strain>
    </source>
</reference>
<dbReference type="STRING" id="1552.A7L45_17745"/>
<organism evidence="3 4">
    <name type="scientific">Clostridium estertheticum subsp. estertheticum</name>
    <dbReference type="NCBI Taxonomy" id="1552"/>
    <lineage>
        <taxon>Bacteria</taxon>
        <taxon>Bacillati</taxon>
        <taxon>Bacillota</taxon>
        <taxon>Clostridia</taxon>
        <taxon>Eubacteriales</taxon>
        <taxon>Clostridiaceae</taxon>
        <taxon>Clostridium</taxon>
    </lineage>
</organism>
<dbReference type="Proteomes" id="UP000182569">
    <property type="component" value="Chromosome"/>
</dbReference>
<feature type="domain" description="HD" evidence="2">
    <location>
        <begin position="59"/>
        <end position="175"/>
    </location>
</feature>
<evidence type="ECO:0000259" key="2">
    <source>
        <dbReference type="Pfam" id="PF01966"/>
    </source>
</evidence>
<evidence type="ECO:0000256" key="1">
    <source>
        <dbReference type="ARBA" id="ARBA00022741"/>
    </source>
</evidence>
<accession>A0A1J0GKB4</accession>
<dbReference type="AlphaFoldDB" id="A0A1J0GKB4"/>
<dbReference type="GO" id="GO:0000166">
    <property type="term" value="F:nucleotide binding"/>
    <property type="evidence" value="ECO:0007669"/>
    <property type="project" value="UniProtKB-KW"/>
</dbReference>
<gene>
    <name evidence="3" type="ORF">A7L45_17745</name>
</gene>
<name>A0A1J0GKB4_9CLOT</name>
<dbReference type="InterPro" id="IPR050124">
    <property type="entry name" value="tRNA_CCA-adding_enzyme"/>
</dbReference>
<sequence>MVKMFEEFQKHLMEDKNPSLYFDEIINNKDIYTLYPYTLLRNLIETPQSPVHHPEGNVWKHTMLVIDNAAKRKEFSENPIAFMWAALLHDLGKAPTTKVKKGKITSYDHDKVGANLSQEFLCALTNDEALINQVTALVRWHMQTLFVTKNLPFGNVKEMAADISIKEIALLSECDRLGRGGMNDTKICEEKENIKSFIKKCESQLLSSK</sequence>
<dbReference type="RefSeq" id="WP_071614068.1">
    <property type="nucleotide sequence ID" value="NZ_CP015756.1"/>
</dbReference>
<dbReference type="Pfam" id="PF01966">
    <property type="entry name" value="HD"/>
    <property type="match status" value="1"/>
</dbReference>
<keyword evidence="1" id="KW-0547">Nucleotide-binding</keyword>
<dbReference type="InterPro" id="IPR006674">
    <property type="entry name" value="HD_domain"/>
</dbReference>
<proteinExistence type="predicted"/>